<dbReference type="Proteomes" id="UP000827092">
    <property type="component" value="Unassembled WGS sequence"/>
</dbReference>
<name>A0AAV6TK29_9ARAC</name>
<dbReference type="EMBL" id="JAFNEN010003168">
    <property type="protein sequence ID" value="KAG8172063.1"/>
    <property type="molecule type" value="Genomic_DNA"/>
</dbReference>
<feature type="compositionally biased region" description="Basic and acidic residues" evidence="1">
    <location>
        <begin position="46"/>
        <end position="60"/>
    </location>
</feature>
<protein>
    <submittedName>
        <fullName evidence="2">Uncharacterized protein</fullName>
    </submittedName>
</protein>
<gene>
    <name evidence="2" type="ORF">JTE90_004706</name>
</gene>
<dbReference type="AlphaFoldDB" id="A0AAV6TK29"/>
<keyword evidence="3" id="KW-1185">Reference proteome</keyword>
<reference evidence="2 3" key="1">
    <citation type="journal article" date="2022" name="Nat. Ecol. Evol.">
        <title>A masculinizing supergene underlies an exaggerated male reproductive morph in a spider.</title>
        <authorList>
            <person name="Hendrickx F."/>
            <person name="De Corte Z."/>
            <person name="Sonet G."/>
            <person name="Van Belleghem S.M."/>
            <person name="Kostlbacher S."/>
            <person name="Vangestel C."/>
        </authorList>
    </citation>
    <scope>NUCLEOTIDE SEQUENCE [LARGE SCALE GENOMIC DNA]</scope>
    <source>
        <strain evidence="2">W744_W776</strain>
    </source>
</reference>
<evidence type="ECO:0000256" key="1">
    <source>
        <dbReference type="SAM" id="MobiDB-lite"/>
    </source>
</evidence>
<feature type="region of interest" description="Disordered" evidence="1">
    <location>
        <begin position="1"/>
        <end position="66"/>
    </location>
</feature>
<accession>A0AAV6TK29</accession>
<evidence type="ECO:0000313" key="2">
    <source>
        <dbReference type="EMBL" id="KAG8172063.1"/>
    </source>
</evidence>
<proteinExistence type="predicted"/>
<organism evidence="2 3">
    <name type="scientific">Oedothorax gibbosus</name>
    <dbReference type="NCBI Taxonomy" id="931172"/>
    <lineage>
        <taxon>Eukaryota</taxon>
        <taxon>Metazoa</taxon>
        <taxon>Ecdysozoa</taxon>
        <taxon>Arthropoda</taxon>
        <taxon>Chelicerata</taxon>
        <taxon>Arachnida</taxon>
        <taxon>Araneae</taxon>
        <taxon>Araneomorphae</taxon>
        <taxon>Entelegynae</taxon>
        <taxon>Araneoidea</taxon>
        <taxon>Linyphiidae</taxon>
        <taxon>Erigoninae</taxon>
        <taxon>Oedothorax</taxon>
    </lineage>
</organism>
<comment type="caution">
    <text evidence="2">The sequence shown here is derived from an EMBL/GenBank/DDBJ whole genome shotgun (WGS) entry which is preliminary data.</text>
</comment>
<evidence type="ECO:0000313" key="3">
    <source>
        <dbReference type="Proteomes" id="UP000827092"/>
    </source>
</evidence>
<sequence>MTSQRSGCVPQRTRKGQASGGNQSFWVPGDQRGKRNNRDSLLTPASEREASAESPARKGGGEMCPLGVRVRGRTLQKGPLTGAVAKSRRPAKALAARFYRMDLLEGLLGVNLMLVDKTQTQG</sequence>